<dbReference type="EMBL" id="BAAAOS010000001">
    <property type="protein sequence ID" value="GAA1550710.1"/>
    <property type="molecule type" value="Genomic_DNA"/>
</dbReference>
<sequence length="501" mass="53469">MSDELHRARRRHDDDRAAGDPSYARRSFLLAGGALTAGLVVGGGTAPAAAATRTTAFGTAPAFDPARAEAAADAQVARILLRIKPPRFPDRWFDITAYGAVGDDATDSTAAIRAAIEACHAAGGGHVLVPAGDFRTGAIHLLSGVDLHLADGSRLAFSQDPAAYLPVVPTRYEGTECYNYSAFVYAYQQRDIAVTGSGVLDGRADATHWWDWTGGPPPNEGPDKTLLLQQAADGVPVEQRVFGEGHHLRPNLLQFNRCENVLLEGITAKDSPMWNLHPVLCRNVTVRGVTIDSPHGPNNDGIDAESCTDVLIEGCTISTGDDCIAFKAGKDADGRRVNVPTRYAVVRDCEMADGNGGVTAGSETTGGVTDIFVRDCRMSSPRLERAIRIKSNPHRGGTIANIDVRRVTVGQAADAVVEIVLNYANVTTGDFPPDLHGITISHLTAAGAPRALNLLGLATDPLRDIRLHACRFDGMEEENSIQYVDGLRLDQVWINGVRADN</sequence>
<comment type="similarity">
    <text evidence="1 4">Belongs to the glycosyl hydrolase 28 family.</text>
</comment>
<dbReference type="RefSeq" id="WP_344208424.1">
    <property type="nucleotide sequence ID" value="NZ_BAAAOS010000001.1"/>
</dbReference>
<dbReference type="PANTHER" id="PTHR31339:SF9">
    <property type="entry name" value="PLASMIN AND FIBRONECTIN-BINDING PROTEIN A"/>
    <property type="match status" value="1"/>
</dbReference>
<dbReference type="Pfam" id="PF00295">
    <property type="entry name" value="Glyco_hydro_28"/>
    <property type="match status" value="1"/>
</dbReference>
<evidence type="ECO:0000256" key="2">
    <source>
        <dbReference type="ARBA" id="ARBA00022801"/>
    </source>
</evidence>
<dbReference type="PANTHER" id="PTHR31339">
    <property type="entry name" value="PECTIN LYASE-RELATED"/>
    <property type="match status" value="1"/>
</dbReference>
<feature type="domain" description="Rhamnogalacturonase A/B/Epimerase-like pectate lyase" evidence="5">
    <location>
        <begin position="92"/>
        <end position="142"/>
    </location>
</feature>
<dbReference type="InterPro" id="IPR012334">
    <property type="entry name" value="Pectin_lyas_fold"/>
</dbReference>
<dbReference type="Gene3D" id="2.160.20.10">
    <property type="entry name" value="Single-stranded right-handed beta-helix, Pectin lyase-like"/>
    <property type="match status" value="1"/>
</dbReference>
<evidence type="ECO:0000313" key="7">
    <source>
        <dbReference type="Proteomes" id="UP001500393"/>
    </source>
</evidence>
<dbReference type="InterPro" id="IPR006626">
    <property type="entry name" value="PbH1"/>
</dbReference>
<evidence type="ECO:0000256" key="1">
    <source>
        <dbReference type="ARBA" id="ARBA00008834"/>
    </source>
</evidence>
<dbReference type="InterPro" id="IPR024535">
    <property type="entry name" value="RHGA/B-epi-like_pectate_lyase"/>
</dbReference>
<dbReference type="InterPro" id="IPR051801">
    <property type="entry name" value="GH28_Enzymes"/>
</dbReference>
<reference evidence="6 7" key="1">
    <citation type="journal article" date="2019" name="Int. J. Syst. Evol. Microbiol.">
        <title>The Global Catalogue of Microorganisms (GCM) 10K type strain sequencing project: providing services to taxonomists for standard genome sequencing and annotation.</title>
        <authorList>
            <consortium name="The Broad Institute Genomics Platform"/>
            <consortium name="The Broad Institute Genome Sequencing Center for Infectious Disease"/>
            <person name="Wu L."/>
            <person name="Ma J."/>
        </authorList>
    </citation>
    <scope>NUCLEOTIDE SEQUENCE [LARGE SCALE GENOMIC DNA]</scope>
    <source>
        <strain evidence="6 7">JCM 14969</strain>
    </source>
</reference>
<evidence type="ECO:0000256" key="4">
    <source>
        <dbReference type="RuleBase" id="RU361169"/>
    </source>
</evidence>
<keyword evidence="2 4" id="KW-0378">Hydrolase</keyword>
<evidence type="ECO:0000259" key="5">
    <source>
        <dbReference type="Pfam" id="PF12708"/>
    </source>
</evidence>
<dbReference type="SUPFAM" id="SSF51126">
    <property type="entry name" value="Pectin lyase-like"/>
    <property type="match status" value="1"/>
</dbReference>
<dbReference type="InterPro" id="IPR006311">
    <property type="entry name" value="TAT_signal"/>
</dbReference>
<organism evidence="6 7">
    <name type="scientific">Kribbella sancticallisti</name>
    <dbReference type="NCBI Taxonomy" id="460087"/>
    <lineage>
        <taxon>Bacteria</taxon>
        <taxon>Bacillati</taxon>
        <taxon>Actinomycetota</taxon>
        <taxon>Actinomycetes</taxon>
        <taxon>Propionibacteriales</taxon>
        <taxon>Kribbellaceae</taxon>
        <taxon>Kribbella</taxon>
    </lineage>
</organism>
<dbReference type="InterPro" id="IPR000743">
    <property type="entry name" value="Glyco_hydro_28"/>
</dbReference>
<dbReference type="PROSITE" id="PS51318">
    <property type="entry name" value="TAT"/>
    <property type="match status" value="1"/>
</dbReference>
<evidence type="ECO:0000256" key="3">
    <source>
        <dbReference type="ARBA" id="ARBA00023295"/>
    </source>
</evidence>
<dbReference type="Proteomes" id="UP001500393">
    <property type="component" value="Unassembled WGS sequence"/>
</dbReference>
<keyword evidence="7" id="KW-1185">Reference proteome</keyword>
<dbReference type="Pfam" id="PF12708">
    <property type="entry name" value="Pect-lyase_RHGA_epim"/>
    <property type="match status" value="1"/>
</dbReference>
<keyword evidence="3 4" id="KW-0326">Glycosidase</keyword>
<dbReference type="InterPro" id="IPR011050">
    <property type="entry name" value="Pectin_lyase_fold/virulence"/>
</dbReference>
<evidence type="ECO:0000313" key="6">
    <source>
        <dbReference type="EMBL" id="GAA1550710.1"/>
    </source>
</evidence>
<name>A0ABN2C3J8_9ACTN</name>
<gene>
    <name evidence="6" type="primary">pelB_2</name>
    <name evidence="6" type="ORF">GCM10009789_00600</name>
</gene>
<proteinExistence type="inferred from homology"/>
<comment type="caution">
    <text evidence="6">The sequence shown here is derived from an EMBL/GenBank/DDBJ whole genome shotgun (WGS) entry which is preliminary data.</text>
</comment>
<protein>
    <submittedName>
        <fullName evidence="6">Exopolygalacturonase PelB</fullName>
    </submittedName>
</protein>
<dbReference type="SMART" id="SM00710">
    <property type="entry name" value="PbH1"/>
    <property type="match status" value="5"/>
</dbReference>
<accession>A0ABN2C3J8</accession>